<dbReference type="GO" id="GO:0043953">
    <property type="term" value="P:protein transport by the Tat complex"/>
    <property type="evidence" value="ECO:0007669"/>
    <property type="project" value="UniProtKB-UniRule"/>
</dbReference>
<comment type="subcellular location">
    <subcellularLocation>
        <location evidence="1 10">Cell membrane</location>
        <topology evidence="1 10">Single-pass membrane protein</topology>
    </subcellularLocation>
</comment>
<sequence>MGSFSIWHWLIVLVIVLVLFGRGRVSEIMGDFGKGIKSFKDGMHEEEAKKAASSTPAVPPVQIAKPQDEVVPPAPAATPTETKNEQV</sequence>
<evidence type="ECO:0000256" key="1">
    <source>
        <dbReference type="ARBA" id="ARBA00004162"/>
    </source>
</evidence>
<dbReference type="InterPro" id="IPR003369">
    <property type="entry name" value="TatA/B/E"/>
</dbReference>
<dbReference type="Gene3D" id="1.20.5.3310">
    <property type="match status" value="1"/>
</dbReference>
<dbReference type="OrthoDB" id="7161179at2"/>
<dbReference type="HAMAP" id="MF_00236">
    <property type="entry name" value="TatA_E"/>
    <property type="match status" value="1"/>
</dbReference>
<comment type="caution">
    <text evidence="12">The sequence shown here is derived from an EMBL/GenBank/DDBJ whole genome shotgun (WGS) entry which is preliminary data.</text>
</comment>
<dbReference type="EMBL" id="JACU01000005">
    <property type="protein sequence ID" value="KMS55266.1"/>
    <property type="molecule type" value="Genomic_DNA"/>
</dbReference>
<comment type="subunit">
    <text evidence="10">The Tat system comprises two distinct complexes: a TatABC complex, containing multiple copies of TatA, TatB and TatC subunits, and a separate TatA complex, containing only TatA subunits. Substrates initially bind to the TatABC complex, which probably triggers association of the separate TatA complex to form the active translocon.</text>
</comment>
<dbReference type="Proteomes" id="UP000052268">
    <property type="component" value="Unassembled WGS sequence"/>
</dbReference>
<evidence type="ECO:0000256" key="4">
    <source>
        <dbReference type="ARBA" id="ARBA00022519"/>
    </source>
</evidence>
<dbReference type="Pfam" id="PF02416">
    <property type="entry name" value="TatA_B_E"/>
    <property type="match status" value="1"/>
</dbReference>
<keyword evidence="9 10" id="KW-0472">Membrane</keyword>
<evidence type="ECO:0000256" key="10">
    <source>
        <dbReference type="HAMAP-Rule" id="MF_00236"/>
    </source>
</evidence>
<dbReference type="PANTHER" id="PTHR42982">
    <property type="entry name" value="SEC-INDEPENDENT PROTEIN TRANSLOCASE PROTEIN TATA"/>
    <property type="match status" value="1"/>
</dbReference>
<proteinExistence type="inferred from homology"/>
<dbReference type="PATRIC" id="fig|1114963.3.peg.2781"/>
<feature type="transmembrane region" description="Helical" evidence="10">
    <location>
        <begin position="6"/>
        <end position="25"/>
    </location>
</feature>
<dbReference type="RefSeq" id="WP_059151934.1">
    <property type="nucleotide sequence ID" value="NZ_KQ130454.1"/>
</dbReference>
<reference evidence="12 13" key="1">
    <citation type="journal article" date="2015" name="G3 (Bethesda)">
        <title>Insights into Ongoing Evolution of the Hexachlorocyclohexane Catabolic Pathway from Comparative Genomics of Ten Sphingomonadaceae Strains.</title>
        <authorList>
            <person name="Pearce S.L."/>
            <person name="Oakeshott J.G."/>
            <person name="Pandey G."/>
        </authorList>
    </citation>
    <scope>NUCLEOTIDE SEQUENCE [LARGE SCALE GENOMIC DNA]</scope>
    <source>
        <strain evidence="12 13">LL02</strain>
    </source>
</reference>
<keyword evidence="7 10" id="KW-1133">Transmembrane helix</keyword>
<keyword evidence="3 10" id="KW-1003">Cell membrane</keyword>
<keyword evidence="13" id="KW-1185">Reference proteome</keyword>
<dbReference type="PANTHER" id="PTHR42982:SF1">
    <property type="entry name" value="SEC-INDEPENDENT PROTEIN TRANSLOCASE PROTEIN TATA"/>
    <property type="match status" value="1"/>
</dbReference>
<evidence type="ECO:0000256" key="2">
    <source>
        <dbReference type="ARBA" id="ARBA00022448"/>
    </source>
</evidence>
<keyword evidence="2 10" id="KW-0813">Transport</keyword>
<evidence type="ECO:0000256" key="11">
    <source>
        <dbReference type="SAM" id="MobiDB-lite"/>
    </source>
</evidence>
<comment type="similarity">
    <text evidence="10">Belongs to the TatA/E family.</text>
</comment>
<protein>
    <recommendedName>
        <fullName evidence="10">Sec-independent protein translocase protein TatA</fullName>
    </recommendedName>
</protein>
<name>A0A0J7XTW7_9SPHN</name>
<evidence type="ECO:0000256" key="6">
    <source>
        <dbReference type="ARBA" id="ARBA00022927"/>
    </source>
</evidence>
<evidence type="ECO:0000256" key="7">
    <source>
        <dbReference type="ARBA" id="ARBA00022989"/>
    </source>
</evidence>
<evidence type="ECO:0000256" key="3">
    <source>
        <dbReference type="ARBA" id="ARBA00022475"/>
    </source>
</evidence>
<feature type="region of interest" description="Disordered" evidence="11">
    <location>
        <begin position="67"/>
        <end position="87"/>
    </location>
</feature>
<evidence type="ECO:0000313" key="13">
    <source>
        <dbReference type="Proteomes" id="UP000052268"/>
    </source>
</evidence>
<dbReference type="InterPro" id="IPR006312">
    <property type="entry name" value="TatA/E"/>
</dbReference>
<keyword evidence="4" id="KW-0997">Cell inner membrane</keyword>
<comment type="function">
    <text evidence="10">Part of the twin-arginine translocation (Tat) system that transports large folded proteins containing a characteristic twin-arginine motif in their signal peptide across membranes. TatA could form the protein-conducting channel of the Tat system.</text>
</comment>
<keyword evidence="5 10" id="KW-0812">Transmembrane</keyword>
<evidence type="ECO:0000313" key="12">
    <source>
        <dbReference type="EMBL" id="KMS55266.1"/>
    </source>
</evidence>
<gene>
    <name evidence="10" type="primary">tatA</name>
    <name evidence="12" type="ORF">V474_19720</name>
</gene>
<evidence type="ECO:0000256" key="5">
    <source>
        <dbReference type="ARBA" id="ARBA00022692"/>
    </source>
</evidence>
<accession>A0A0J7XTW7</accession>
<organism evidence="12 13">
    <name type="scientific">Novosphingobium barchaimii LL02</name>
    <dbReference type="NCBI Taxonomy" id="1114963"/>
    <lineage>
        <taxon>Bacteria</taxon>
        <taxon>Pseudomonadati</taxon>
        <taxon>Pseudomonadota</taxon>
        <taxon>Alphaproteobacteria</taxon>
        <taxon>Sphingomonadales</taxon>
        <taxon>Sphingomonadaceae</taxon>
        <taxon>Novosphingobium</taxon>
    </lineage>
</organism>
<dbReference type="GO" id="GO:0008320">
    <property type="term" value="F:protein transmembrane transporter activity"/>
    <property type="evidence" value="ECO:0007669"/>
    <property type="project" value="UniProtKB-UniRule"/>
</dbReference>
<dbReference type="NCBIfam" id="NF001940">
    <property type="entry name" value="PRK00720.1"/>
    <property type="match status" value="1"/>
</dbReference>
<dbReference type="NCBIfam" id="TIGR01411">
    <property type="entry name" value="tatAE"/>
    <property type="match status" value="1"/>
</dbReference>
<dbReference type="GO" id="GO:0033281">
    <property type="term" value="C:TAT protein transport complex"/>
    <property type="evidence" value="ECO:0007669"/>
    <property type="project" value="UniProtKB-UniRule"/>
</dbReference>
<dbReference type="AlphaFoldDB" id="A0A0J7XTW7"/>
<evidence type="ECO:0000256" key="8">
    <source>
        <dbReference type="ARBA" id="ARBA00023010"/>
    </source>
</evidence>
<keyword evidence="6 10" id="KW-0653">Protein transport</keyword>
<evidence type="ECO:0000256" key="9">
    <source>
        <dbReference type="ARBA" id="ARBA00023136"/>
    </source>
</evidence>
<keyword evidence="8 10" id="KW-0811">Translocation</keyword>